<organism evidence="2 3">
    <name type="scientific">Ustilago trichophora</name>
    <dbReference type="NCBI Taxonomy" id="86804"/>
    <lineage>
        <taxon>Eukaryota</taxon>
        <taxon>Fungi</taxon>
        <taxon>Dikarya</taxon>
        <taxon>Basidiomycota</taxon>
        <taxon>Ustilaginomycotina</taxon>
        <taxon>Ustilaginomycetes</taxon>
        <taxon>Ustilaginales</taxon>
        <taxon>Ustilaginaceae</taxon>
        <taxon>Ustilago</taxon>
    </lineage>
</organism>
<dbReference type="AlphaFoldDB" id="A0A5C3DT55"/>
<reference evidence="2 3" key="1">
    <citation type="submission" date="2018-03" db="EMBL/GenBank/DDBJ databases">
        <authorList>
            <person name="Guldener U."/>
        </authorList>
    </citation>
    <scope>NUCLEOTIDE SEQUENCE [LARGE SCALE GENOMIC DNA]</scope>
    <source>
        <strain evidence="2 3">NBRC100155</strain>
    </source>
</reference>
<evidence type="ECO:0000256" key="1">
    <source>
        <dbReference type="SAM" id="MobiDB-lite"/>
    </source>
</evidence>
<dbReference type="OrthoDB" id="10628231at2759"/>
<evidence type="ECO:0000313" key="2">
    <source>
        <dbReference type="EMBL" id="SPO20179.1"/>
    </source>
</evidence>
<keyword evidence="3" id="KW-1185">Reference proteome</keyword>
<dbReference type="Proteomes" id="UP000324022">
    <property type="component" value="Unassembled WGS sequence"/>
</dbReference>
<protein>
    <submittedName>
        <fullName evidence="2">Uncharacterized protein</fullName>
    </submittedName>
</protein>
<feature type="region of interest" description="Disordered" evidence="1">
    <location>
        <begin position="1"/>
        <end position="21"/>
    </location>
</feature>
<name>A0A5C3DT55_9BASI</name>
<accession>A0A5C3DT55</accession>
<proteinExistence type="predicted"/>
<sequence>MSSSNDSASNTTANPSQPEAEAAVIAAPGPTATVATPESQVPECNDPIHPKILEGLMEAFYYTSFHDKWMKWEWEASDLPDKHDIHNMMRALESIHSKVTKLCLMAKKSNPKLKMIERAFRDEEDDEEYTQ</sequence>
<evidence type="ECO:0000313" key="3">
    <source>
        <dbReference type="Proteomes" id="UP000324022"/>
    </source>
</evidence>
<gene>
    <name evidence="2" type="ORF">UTRI_10026</name>
</gene>
<dbReference type="EMBL" id="OOIN01000001">
    <property type="protein sequence ID" value="SPO20179.1"/>
    <property type="molecule type" value="Genomic_DNA"/>
</dbReference>